<dbReference type="RefSeq" id="WP_380050891.1">
    <property type="nucleotide sequence ID" value="NZ_JBHSOH010000029.1"/>
</dbReference>
<name>A0ABW1DN77_9DEIO</name>
<dbReference type="Proteomes" id="UP001595979">
    <property type="component" value="Unassembled WGS sequence"/>
</dbReference>
<evidence type="ECO:0000313" key="2">
    <source>
        <dbReference type="Proteomes" id="UP001595979"/>
    </source>
</evidence>
<proteinExistence type="predicted"/>
<evidence type="ECO:0000313" key="1">
    <source>
        <dbReference type="EMBL" id="MFC5849602.1"/>
    </source>
</evidence>
<gene>
    <name evidence="1" type="ORF">ACFPQ6_14950</name>
</gene>
<accession>A0ABW1DN77</accession>
<sequence>MIADFGEVADLTDEPTPLIDRRSEFTAHTRSSTFSFMGFERQRTITGFEAAECQPVTELVALRLHLTRLVLARQTLRLHAERQQMRMAFRTGRLRLHAQPWTAAGTVRFLVRSLRRYGFLEEAELRALFSRWRAPGTRLDFPNLRRHPEVFVQTPAGPWTLTTWVRLGTSYSVLPTSVGGWSREGYVQEAARFWLSRGHPPTEVQEWDADVRTLVAATLATPPLPPYFVPSSAGPFVRVTGRGREAYRLDADHLPEGPYFTLRAGGIAVTYSVEGRAFLADTAGGVSVVTPLLTRRILEALWRPPGDPSIIWLSAGVAFREALRCYGLNT</sequence>
<keyword evidence="2" id="KW-1185">Reference proteome</keyword>
<comment type="caution">
    <text evidence="1">The sequence shown here is derived from an EMBL/GenBank/DDBJ whole genome shotgun (WGS) entry which is preliminary data.</text>
</comment>
<dbReference type="EMBL" id="JBHSOH010000029">
    <property type="protein sequence ID" value="MFC5849602.1"/>
    <property type="molecule type" value="Genomic_DNA"/>
</dbReference>
<reference evidence="2" key="1">
    <citation type="journal article" date="2019" name="Int. J. Syst. Evol. Microbiol.">
        <title>The Global Catalogue of Microorganisms (GCM) 10K type strain sequencing project: providing services to taxonomists for standard genome sequencing and annotation.</title>
        <authorList>
            <consortium name="The Broad Institute Genomics Platform"/>
            <consortium name="The Broad Institute Genome Sequencing Center for Infectious Disease"/>
            <person name="Wu L."/>
            <person name="Ma J."/>
        </authorList>
    </citation>
    <scope>NUCLEOTIDE SEQUENCE [LARGE SCALE GENOMIC DNA]</scope>
    <source>
        <strain evidence="2">CGMCC 1.15053</strain>
    </source>
</reference>
<protein>
    <submittedName>
        <fullName evidence="1">Uncharacterized protein</fullName>
    </submittedName>
</protein>
<organism evidence="1 2">
    <name type="scientific">Deinococcus petrolearius</name>
    <dbReference type="NCBI Taxonomy" id="1751295"/>
    <lineage>
        <taxon>Bacteria</taxon>
        <taxon>Thermotogati</taxon>
        <taxon>Deinococcota</taxon>
        <taxon>Deinococci</taxon>
        <taxon>Deinococcales</taxon>
        <taxon>Deinococcaceae</taxon>
        <taxon>Deinococcus</taxon>
    </lineage>
</organism>